<gene>
    <name evidence="2" type="ORF">OTERR_25370</name>
</gene>
<dbReference type="RefSeq" id="WP_149426018.1">
    <property type="nucleotide sequence ID" value="NZ_CP022579.1"/>
</dbReference>
<evidence type="ECO:0000313" key="3">
    <source>
        <dbReference type="Proteomes" id="UP000323671"/>
    </source>
</evidence>
<reference evidence="2 3" key="1">
    <citation type="submission" date="2017-07" db="EMBL/GenBank/DDBJ databases">
        <title>Complete genome sequence of Oryzomicrobium terrae TPP412.</title>
        <authorList>
            <person name="Chiu L.-W."/>
            <person name="Lo K.-J."/>
            <person name="Tsai Y.-M."/>
            <person name="Lin S.-S."/>
            <person name="Kuo C.-H."/>
            <person name="Liu C.-T."/>
        </authorList>
    </citation>
    <scope>NUCLEOTIDE SEQUENCE [LARGE SCALE GENOMIC DNA]</scope>
    <source>
        <strain evidence="2 3">TPP412</strain>
    </source>
</reference>
<sequence>MRALLLLSLVAVPVLSGCMHDAASYQIAGRDHALTLIADQPWFWKKEADLALVAARLPDCQRRHNLKTASIANIAVEVHQTGEKTYVLRQGKKLYLVETQTCEGFRPLDEEPPGGLGDLIGTFKVDGGKLRFVANPAATASAAPAPMAVDAAGASAAQ</sequence>
<dbReference type="Proteomes" id="UP000323671">
    <property type="component" value="Chromosome"/>
</dbReference>
<dbReference type="EMBL" id="CP022579">
    <property type="protein sequence ID" value="QEL66013.1"/>
    <property type="molecule type" value="Genomic_DNA"/>
</dbReference>
<dbReference type="PROSITE" id="PS51257">
    <property type="entry name" value="PROKAR_LIPOPROTEIN"/>
    <property type="match status" value="1"/>
</dbReference>
<evidence type="ECO:0008006" key="4">
    <source>
        <dbReference type="Google" id="ProtNLM"/>
    </source>
</evidence>
<name>A0A5C1EAU6_9RHOO</name>
<keyword evidence="1" id="KW-0732">Signal</keyword>
<evidence type="ECO:0000313" key="2">
    <source>
        <dbReference type="EMBL" id="QEL66013.1"/>
    </source>
</evidence>
<dbReference type="AlphaFoldDB" id="A0A5C1EAU6"/>
<organism evidence="2 3">
    <name type="scientific">Oryzomicrobium terrae</name>
    <dbReference type="NCBI Taxonomy" id="1735038"/>
    <lineage>
        <taxon>Bacteria</taxon>
        <taxon>Pseudomonadati</taxon>
        <taxon>Pseudomonadota</taxon>
        <taxon>Betaproteobacteria</taxon>
        <taxon>Rhodocyclales</taxon>
        <taxon>Rhodocyclaceae</taxon>
        <taxon>Oryzomicrobium</taxon>
    </lineage>
</organism>
<feature type="signal peptide" evidence="1">
    <location>
        <begin position="1"/>
        <end position="22"/>
    </location>
</feature>
<dbReference type="KEGG" id="otr:OTERR_25370"/>
<proteinExistence type="predicted"/>
<accession>A0A5C1EAU6</accession>
<keyword evidence="3" id="KW-1185">Reference proteome</keyword>
<evidence type="ECO:0000256" key="1">
    <source>
        <dbReference type="SAM" id="SignalP"/>
    </source>
</evidence>
<protein>
    <recommendedName>
        <fullName evidence="4">Lipoprotein</fullName>
    </recommendedName>
</protein>
<feature type="chain" id="PRO_5022752842" description="Lipoprotein" evidence="1">
    <location>
        <begin position="23"/>
        <end position="158"/>
    </location>
</feature>